<accession>A0A226F2S9</accession>
<dbReference type="EMBL" id="LNIX01000001">
    <property type="protein sequence ID" value="OXA63714.1"/>
    <property type="molecule type" value="Genomic_DNA"/>
</dbReference>
<dbReference type="STRING" id="158441.A0A226F2S9"/>
<dbReference type="GO" id="GO:0034198">
    <property type="term" value="P:cellular response to amino acid starvation"/>
    <property type="evidence" value="ECO:0007669"/>
    <property type="project" value="TreeGrafter"/>
</dbReference>
<gene>
    <name evidence="3" type="ORF">Fcan01_02971</name>
</gene>
<evidence type="ECO:0000256" key="2">
    <source>
        <dbReference type="SAM" id="SignalP"/>
    </source>
</evidence>
<keyword evidence="4" id="KW-1185">Reference proteome</keyword>
<evidence type="ECO:0000313" key="4">
    <source>
        <dbReference type="Proteomes" id="UP000198287"/>
    </source>
</evidence>
<proteinExistence type="predicted"/>
<dbReference type="PANTHER" id="PTHR13177">
    <property type="entry name" value="DEATH-ASSOCIATED PROTEIN 1"/>
    <property type="match status" value="1"/>
</dbReference>
<dbReference type="Proteomes" id="UP000198287">
    <property type="component" value="Unassembled WGS sequence"/>
</dbReference>
<dbReference type="GO" id="GO:0010507">
    <property type="term" value="P:negative regulation of autophagy"/>
    <property type="evidence" value="ECO:0007669"/>
    <property type="project" value="TreeGrafter"/>
</dbReference>
<protein>
    <submittedName>
        <fullName evidence="3">Death-associated protein 1</fullName>
    </submittedName>
</protein>
<evidence type="ECO:0000256" key="1">
    <source>
        <dbReference type="SAM" id="MobiDB-lite"/>
    </source>
</evidence>
<keyword evidence="2" id="KW-0732">Signal</keyword>
<dbReference type="Pfam" id="PF15228">
    <property type="entry name" value="DAP"/>
    <property type="match status" value="1"/>
</dbReference>
<organism evidence="3 4">
    <name type="scientific">Folsomia candida</name>
    <name type="common">Springtail</name>
    <dbReference type="NCBI Taxonomy" id="158441"/>
    <lineage>
        <taxon>Eukaryota</taxon>
        <taxon>Metazoa</taxon>
        <taxon>Ecdysozoa</taxon>
        <taxon>Arthropoda</taxon>
        <taxon>Hexapoda</taxon>
        <taxon>Collembola</taxon>
        <taxon>Entomobryomorpha</taxon>
        <taxon>Isotomoidea</taxon>
        <taxon>Isotomidae</taxon>
        <taxon>Proisotominae</taxon>
        <taxon>Folsomia</taxon>
    </lineage>
</organism>
<name>A0A226F2S9_FOLCA</name>
<sequence length="140" mass="15159">MSLFSCQIFSLFVYILFHVSTSFAVLQFQFKPCLKMSSPEKSEGVAHPTAVKVGGMRITQNKSHLKDKKTDATVPQPEEGDALKVSTSPPKSAVSAVSGAPQKGNADFPKEAVQSFHDKPAPTHDKGAPSKPMVIHQPRK</sequence>
<feature type="compositionally biased region" description="Basic and acidic residues" evidence="1">
    <location>
        <begin position="116"/>
        <end position="128"/>
    </location>
</feature>
<dbReference type="AlphaFoldDB" id="A0A226F2S9"/>
<feature type="region of interest" description="Disordered" evidence="1">
    <location>
        <begin position="57"/>
        <end position="140"/>
    </location>
</feature>
<dbReference type="GO" id="GO:0070513">
    <property type="term" value="F:death domain binding"/>
    <property type="evidence" value="ECO:0007669"/>
    <property type="project" value="TreeGrafter"/>
</dbReference>
<dbReference type="OrthoDB" id="5973225at2759"/>
<comment type="caution">
    <text evidence="3">The sequence shown here is derived from an EMBL/GenBank/DDBJ whole genome shotgun (WGS) entry which is preliminary data.</text>
</comment>
<dbReference type="PANTHER" id="PTHR13177:SF4">
    <property type="entry name" value="GEO09647P1"/>
    <property type="match status" value="1"/>
</dbReference>
<dbReference type="InterPro" id="IPR024130">
    <property type="entry name" value="DAP1/DAPL1"/>
</dbReference>
<feature type="chain" id="PRO_5012488779" evidence="2">
    <location>
        <begin position="25"/>
        <end position="140"/>
    </location>
</feature>
<dbReference type="GO" id="GO:0097190">
    <property type="term" value="P:apoptotic signaling pathway"/>
    <property type="evidence" value="ECO:0007669"/>
    <property type="project" value="TreeGrafter"/>
</dbReference>
<evidence type="ECO:0000313" key="3">
    <source>
        <dbReference type="EMBL" id="OXA63714.1"/>
    </source>
</evidence>
<feature type="signal peptide" evidence="2">
    <location>
        <begin position="1"/>
        <end position="24"/>
    </location>
</feature>
<reference evidence="3 4" key="1">
    <citation type="submission" date="2015-12" db="EMBL/GenBank/DDBJ databases">
        <title>The genome of Folsomia candida.</title>
        <authorList>
            <person name="Faddeeva A."/>
            <person name="Derks M.F."/>
            <person name="Anvar Y."/>
            <person name="Smit S."/>
            <person name="Van Straalen N."/>
            <person name="Roelofs D."/>
        </authorList>
    </citation>
    <scope>NUCLEOTIDE SEQUENCE [LARGE SCALE GENOMIC DNA]</scope>
    <source>
        <strain evidence="3 4">VU population</strain>
        <tissue evidence="3">Whole body</tissue>
    </source>
</reference>
<dbReference type="OMA" id="QKHPHAP"/>